<dbReference type="OrthoDB" id="9759366at2"/>
<evidence type="ECO:0000259" key="8">
    <source>
        <dbReference type="Pfam" id="PF03710"/>
    </source>
</evidence>
<evidence type="ECO:0000256" key="5">
    <source>
        <dbReference type="ARBA" id="ARBA00022842"/>
    </source>
</evidence>
<keyword evidence="3" id="KW-0547">Nucleotide-binding</keyword>
<evidence type="ECO:0000259" key="9">
    <source>
        <dbReference type="Pfam" id="PF08335"/>
    </source>
</evidence>
<dbReference type="InterPro" id="IPR005190">
    <property type="entry name" value="GlnE_rpt_dom"/>
</dbReference>
<dbReference type="GO" id="GO:0005829">
    <property type="term" value="C:cytosol"/>
    <property type="evidence" value="ECO:0007669"/>
    <property type="project" value="TreeGrafter"/>
</dbReference>
<proteinExistence type="predicted"/>
<dbReference type="InterPro" id="IPR043519">
    <property type="entry name" value="NT_sf"/>
</dbReference>
<dbReference type="GO" id="GO:0008882">
    <property type="term" value="F:[glutamate-ammonia-ligase] adenylyltransferase activity"/>
    <property type="evidence" value="ECO:0007669"/>
    <property type="project" value="InterPro"/>
</dbReference>
<reference evidence="10 11" key="1">
    <citation type="submission" date="2016-10" db="EMBL/GenBank/DDBJ databases">
        <authorList>
            <person name="de Groot N.N."/>
        </authorList>
    </citation>
    <scope>NUCLEOTIDE SEQUENCE [LARGE SCALE GENOMIC DNA]</scope>
    <source>
        <strain evidence="10 11">DSM 19073</strain>
    </source>
</reference>
<evidence type="ECO:0000313" key="11">
    <source>
        <dbReference type="Proteomes" id="UP000199110"/>
    </source>
</evidence>
<dbReference type="GO" id="GO:0000820">
    <property type="term" value="P:regulation of glutamine family amino acid metabolic process"/>
    <property type="evidence" value="ECO:0007669"/>
    <property type="project" value="TreeGrafter"/>
</dbReference>
<feature type="domain" description="PII-uridylyltransferase/Glutamine-synthetase adenylyltransferase" evidence="9">
    <location>
        <begin position="285"/>
        <end position="424"/>
    </location>
</feature>
<dbReference type="InterPro" id="IPR023057">
    <property type="entry name" value="GlnE"/>
</dbReference>
<dbReference type="GO" id="GO:0005524">
    <property type="term" value="F:ATP binding"/>
    <property type="evidence" value="ECO:0007669"/>
    <property type="project" value="UniProtKB-KW"/>
</dbReference>
<dbReference type="CDD" id="cd05401">
    <property type="entry name" value="NT_GlnE_GlnD_like"/>
    <property type="match status" value="2"/>
</dbReference>
<dbReference type="Pfam" id="PF03710">
    <property type="entry name" value="GlnE"/>
    <property type="match status" value="2"/>
</dbReference>
<keyword evidence="11" id="KW-1185">Reference proteome</keyword>
<keyword evidence="1 10" id="KW-0808">Transferase</keyword>
<evidence type="ECO:0000256" key="3">
    <source>
        <dbReference type="ARBA" id="ARBA00022741"/>
    </source>
</evidence>
<feature type="region of interest" description="Disordered" evidence="7">
    <location>
        <begin position="1"/>
        <end position="22"/>
    </location>
</feature>
<dbReference type="STRING" id="390807.SAMN04488095_0155"/>
<gene>
    <name evidence="10" type="ORF">SAMN04488095_0155</name>
</gene>
<evidence type="ECO:0000256" key="6">
    <source>
        <dbReference type="ARBA" id="ARBA00023268"/>
    </source>
</evidence>
<dbReference type="PANTHER" id="PTHR30621">
    <property type="entry name" value="GLUTAMINE SYNTHETASE ADENYLYLTRANSFERASE"/>
    <property type="match status" value="1"/>
</dbReference>
<dbReference type="EMBL" id="FORA01000001">
    <property type="protein sequence ID" value="SFI21558.1"/>
    <property type="molecule type" value="Genomic_DNA"/>
</dbReference>
<dbReference type="SUPFAM" id="SSF81593">
    <property type="entry name" value="Nucleotidyltransferase substrate binding subunit/domain"/>
    <property type="match status" value="2"/>
</dbReference>
<evidence type="ECO:0000256" key="4">
    <source>
        <dbReference type="ARBA" id="ARBA00022840"/>
    </source>
</evidence>
<evidence type="ECO:0000256" key="2">
    <source>
        <dbReference type="ARBA" id="ARBA00022695"/>
    </source>
</evidence>
<name>A0A1I3GDH2_9RHOB</name>
<organism evidence="10 11">
    <name type="scientific">Jannaschia pohangensis</name>
    <dbReference type="NCBI Taxonomy" id="390807"/>
    <lineage>
        <taxon>Bacteria</taxon>
        <taxon>Pseudomonadati</taxon>
        <taxon>Pseudomonadota</taxon>
        <taxon>Alphaproteobacteria</taxon>
        <taxon>Rhodobacterales</taxon>
        <taxon>Roseobacteraceae</taxon>
        <taxon>Jannaschia</taxon>
    </lineage>
</organism>
<dbReference type="AlphaFoldDB" id="A0A1I3GDH2"/>
<feature type="domain" description="Glutamate-ammonia ligase adenylyltransferase repeated" evidence="8">
    <location>
        <begin position="39"/>
        <end position="262"/>
    </location>
</feature>
<feature type="domain" description="Glutamate-ammonia ligase adenylyltransferase repeated" evidence="8">
    <location>
        <begin position="514"/>
        <end position="748"/>
    </location>
</feature>
<keyword evidence="2 10" id="KW-0548">Nucleotidyltransferase</keyword>
<evidence type="ECO:0000313" key="10">
    <source>
        <dbReference type="EMBL" id="SFI21558.1"/>
    </source>
</evidence>
<dbReference type="Pfam" id="PF08335">
    <property type="entry name" value="GlnD_UR_UTase"/>
    <property type="match status" value="1"/>
</dbReference>
<dbReference type="Gene3D" id="1.20.120.330">
    <property type="entry name" value="Nucleotidyltransferases domain 2"/>
    <property type="match status" value="2"/>
</dbReference>
<evidence type="ECO:0000256" key="7">
    <source>
        <dbReference type="SAM" id="MobiDB-lite"/>
    </source>
</evidence>
<dbReference type="Proteomes" id="UP000199110">
    <property type="component" value="Unassembled WGS sequence"/>
</dbReference>
<evidence type="ECO:0000256" key="1">
    <source>
        <dbReference type="ARBA" id="ARBA00022679"/>
    </source>
</evidence>
<accession>A0A1I3GDH2</accession>
<keyword evidence="5" id="KW-0460">Magnesium</keyword>
<keyword evidence="4" id="KW-0067">ATP-binding</keyword>
<keyword evidence="6" id="KW-0511">Multifunctional enzyme</keyword>
<protein>
    <submittedName>
        <fullName evidence="10">Glutamate-ammonia-ligase adenylyltransferase</fullName>
    </submittedName>
</protein>
<dbReference type="GO" id="GO:0016874">
    <property type="term" value="F:ligase activity"/>
    <property type="evidence" value="ECO:0007669"/>
    <property type="project" value="UniProtKB-KW"/>
</dbReference>
<keyword evidence="10" id="KW-0436">Ligase</keyword>
<sequence length="902" mass="97364">MFRSSITRHPIPFDTSAGQSAVDETAPPASVVDLVAGAAGCSPYLTGLMRREKEWLPFLWETSPEAVLESILNDIKAIDGDPMAPLRQAKRRAALLIGLAELGGVWPVMRATAALTDFADAALSKCLTFGVARHAKGPVTGDGGLFAVAMGKMGAHELNYSSDIDIVLLFDETRYASDDYGTARAILLKAARTAMAQMSDITSDGYVFRTDLRLRPDPGSTPIVLSTEAAERYYEAMGRTWERAAWIKARAAAGATQAGEAFIDRLSPFVWRRHLDFAVVEEAHDMRRRIRDHKGLAGDWDIPGHDVKLGQGGIREIEFLAQTQQIIAGGRDPSLRVRGTLPALDALVAAGWVKPRDREILAREYCYLRRVEHCVQMVQDAQTHRLPRDEDGLRRLACFMGEGDAKAFVADLRDRMRAVEAITEPSFRPRGVVGPEQTIEGADAVTERWMTYPALRSDRARVIFRRIGPKLLGSLAGAVKPTEALAAFDGFLRGLPAGVQVFSLFEANPKLVALLADICATAPDLARHLAGNAGVLDAVIDGSFLSDLPEQWTPPDLPPEFETGLDALRLWHREAHFRIGVHLLRSLATPDAAARAYARLAEATLAACWTLAEGETARRYGRVAGLRLAGLGMGSLGAGRLTARSDLDLVVLHDGGEGQSDGKRAIGAGQWAAKFTQVLITALTAPTGAGRLYEVDMRLRPSGRQGPVATPLSGFRSYQETEAWAWEHMALTRARAVVGDPELCRSTEQVRADILRASRFDRSAVLEALTDMRARLLEAGRTGEGLAVKAGPGRMQDIELAAQANALISGAAPRDLAAQLGGGGWLPQDACARLKRTHDLLSQVQQVLRLLAPGDPPTDLGAGGEAFLARVIGQPDAAAVEDACDTAAEDARRAIDDNLEEA</sequence>
<dbReference type="SUPFAM" id="SSF81301">
    <property type="entry name" value="Nucleotidyltransferase"/>
    <property type="match status" value="2"/>
</dbReference>
<dbReference type="PANTHER" id="PTHR30621:SF0">
    <property type="entry name" value="BIFUNCTIONAL GLUTAMINE SYNTHETASE ADENYLYLTRANSFERASE_ADENYLYL-REMOVING ENZYME"/>
    <property type="match status" value="1"/>
</dbReference>
<dbReference type="RefSeq" id="WP_092775923.1">
    <property type="nucleotide sequence ID" value="NZ_FORA01000001.1"/>
</dbReference>
<dbReference type="Gene3D" id="3.30.460.10">
    <property type="entry name" value="Beta Polymerase, domain 2"/>
    <property type="match status" value="2"/>
</dbReference>
<dbReference type="InterPro" id="IPR013546">
    <property type="entry name" value="PII_UdlTrfase/GS_AdlTrfase"/>
</dbReference>